<proteinExistence type="inferred from homology"/>
<evidence type="ECO:0000313" key="14">
    <source>
        <dbReference type="EMBL" id="KAK9731210.1"/>
    </source>
</evidence>
<evidence type="ECO:0000256" key="7">
    <source>
        <dbReference type="ARBA" id="ARBA00022824"/>
    </source>
</evidence>
<keyword evidence="9 13" id="KW-0560">Oxidoreductase</keyword>
<evidence type="ECO:0000256" key="1">
    <source>
        <dbReference type="ARBA" id="ARBA00001971"/>
    </source>
</evidence>
<evidence type="ECO:0000256" key="4">
    <source>
        <dbReference type="ARBA" id="ARBA00010617"/>
    </source>
</evidence>
<dbReference type="Gene3D" id="1.10.630.10">
    <property type="entry name" value="Cytochrome P450"/>
    <property type="match status" value="1"/>
</dbReference>
<evidence type="ECO:0000256" key="2">
    <source>
        <dbReference type="ARBA" id="ARBA00004174"/>
    </source>
</evidence>
<dbReference type="SUPFAM" id="SSF48264">
    <property type="entry name" value="Cytochrome P450"/>
    <property type="match status" value="1"/>
</dbReference>
<evidence type="ECO:0000256" key="13">
    <source>
        <dbReference type="RuleBase" id="RU000461"/>
    </source>
</evidence>
<dbReference type="GO" id="GO:0016705">
    <property type="term" value="F:oxidoreductase activity, acting on paired donors, with incorporation or reduction of molecular oxygen"/>
    <property type="evidence" value="ECO:0007669"/>
    <property type="project" value="InterPro"/>
</dbReference>
<comment type="subcellular location">
    <subcellularLocation>
        <location evidence="3">Endoplasmic reticulum membrane</location>
        <topology evidence="3">Peripheral membrane protein</topology>
    </subcellularLocation>
    <subcellularLocation>
        <location evidence="2">Microsome membrane</location>
        <topology evidence="2">Peripheral membrane protein</topology>
    </subcellularLocation>
</comment>
<dbReference type="InterPro" id="IPR036396">
    <property type="entry name" value="Cyt_P450_sf"/>
</dbReference>
<evidence type="ECO:0000313" key="15">
    <source>
        <dbReference type="Proteomes" id="UP001458880"/>
    </source>
</evidence>
<dbReference type="InterPro" id="IPR017972">
    <property type="entry name" value="Cyt_P450_CS"/>
</dbReference>
<dbReference type="Proteomes" id="UP001458880">
    <property type="component" value="Unassembled WGS sequence"/>
</dbReference>
<dbReference type="PROSITE" id="PS00086">
    <property type="entry name" value="CYTOCHROME_P450"/>
    <property type="match status" value="1"/>
</dbReference>
<dbReference type="GO" id="GO:0020037">
    <property type="term" value="F:heme binding"/>
    <property type="evidence" value="ECO:0007669"/>
    <property type="project" value="InterPro"/>
</dbReference>
<dbReference type="Pfam" id="PF00067">
    <property type="entry name" value="p450"/>
    <property type="match status" value="1"/>
</dbReference>
<keyword evidence="10 13" id="KW-0408">Iron</keyword>
<keyword evidence="7" id="KW-0256">Endoplasmic reticulum</keyword>
<protein>
    <submittedName>
        <fullName evidence="14">Cytochrome P450</fullName>
    </submittedName>
</protein>
<accession>A0AAW1LB32</accession>
<dbReference type="GO" id="GO:0005506">
    <property type="term" value="F:iron ion binding"/>
    <property type="evidence" value="ECO:0007669"/>
    <property type="project" value="InterPro"/>
</dbReference>
<evidence type="ECO:0000256" key="12">
    <source>
        <dbReference type="ARBA" id="ARBA00023136"/>
    </source>
</evidence>
<gene>
    <name evidence="14" type="ORF">QE152_g13871</name>
</gene>
<dbReference type="GO" id="GO:0005789">
    <property type="term" value="C:endoplasmic reticulum membrane"/>
    <property type="evidence" value="ECO:0007669"/>
    <property type="project" value="UniProtKB-SubCell"/>
</dbReference>
<organism evidence="14 15">
    <name type="scientific">Popillia japonica</name>
    <name type="common">Japanese beetle</name>
    <dbReference type="NCBI Taxonomy" id="7064"/>
    <lineage>
        <taxon>Eukaryota</taxon>
        <taxon>Metazoa</taxon>
        <taxon>Ecdysozoa</taxon>
        <taxon>Arthropoda</taxon>
        <taxon>Hexapoda</taxon>
        <taxon>Insecta</taxon>
        <taxon>Pterygota</taxon>
        <taxon>Neoptera</taxon>
        <taxon>Endopterygota</taxon>
        <taxon>Coleoptera</taxon>
        <taxon>Polyphaga</taxon>
        <taxon>Scarabaeiformia</taxon>
        <taxon>Scarabaeidae</taxon>
        <taxon>Rutelinae</taxon>
        <taxon>Popillia</taxon>
    </lineage>
</organism>
<evidence type="ECO:0000256" key="5">
    <source>
        <dbReference type="ARBA" id="ARBA00022617"/>
    </source>
</evidence>
<dbReference type="InterPro" id="IPR001128">
    <property type="entry name" value="Cyt_P450"/>
</dbReference>
<evidence type="ECO:0000256" key="11">
    <source>
        <dbReference type="ARBA" id="ARBA00023033"/>
    </source>
</evidence>
<reference evidence="14 15" key="1">
    <citation type="journal article" date="2024" name="BMC Genomics">
        <title>De novo assembly and annotation of Popillia japonica's genome with initial clues to its potential as an invasive pest.</title>
        <authorList>
            <person name="Cucini C."/>
            <person name="Boschi S."/>
            <person name="Funari R."/>
            <person name="Cardaioli E."/>
            <person name="Iannotti N."/>
            <person name="Marturano G."/>
            <person name="Paoli F."/>
            <person name="Bruttini M."/>
            <person name="Carapelli A."/>
            <person name="Frati F."/>
            <person name="Nardi F."/>
        </authorList>
    </citation>
    <scope>NUCLEOTIDE SEQUENCE [LARGE SCALE GENOMIC DNA]</scope>
    <source>
        <strain evidence="14">DMR45628</strain>
    </source>
</reference>
<dbReference type="AlphaFoldDB" id="A0AAW1LB32"/>
<evidence type="ECO:0000256" key="8">
    <source>
        <dbReference type="ARBA" id="ARBA00022848"/>
    </source>
</evidence>
<keyword evidence="5 13" id="KW-0349">Heme</keyword>
<dbReference type="InterPro" id="IPR050476">
    <property type="entry name" value="Insect_CytP450_Detox"/>
</dbReference>
<dbReference type="PANTHER" id="PTHR24292">
    <property type="entry name" value="CYTOCHROME P450"/>
    <property type="match status" value="1"/>
</dbReference>
<sequence length="67" mass="7612">MPFGDGPRSCIGERFALLQVKMSLFKLLSQFEIRLNPKTKVPLTFNPQTIILAAEGGIWVDIHKRDK</sequence>
<keyword evidence="15" id="KW-1185">Reference proteome</keyword>
<comment type="similarity">
    <text evidence="4 13">Belongs to the cytochrome P450 family.</text>
</comment>
<keyword evidence="11 13" id="KW-0503">Monooxygenase</keyword>
<keyword evidence="8" id="KW-0492">Microsome</keyword>
<dbReference type="GO" id="GO:0004497">
    <property type="term" value="F:monooxygenase activity"/>
    <property type="evidence" value="ECO:0007669"/>
    <property type="project" value="UniProtKB-KW"/>
</dbReference>
<dbReference type="EMBL" id="JASPKY010000136">
    <property type="protein sequence ID" value="KAK9731210.1"/>
    <property type="molecule type" value="Genomic_DNA"/>
</dbReference>
<name>A0AAW1LB32_POPJA</name>
<evidence type="ECO:0000256" key="6">
    <source>
        <dbReference type="ARBA" id="ARBA00022723"/>
    </source>
</evidence>
<keyword evidence="6 13" id="KW-0479">Metal-binding</keyword>
<dbReference type="PANTHER" id="PTHR24292:SF54">
    <property type="entry name" value="CYP9F3-RELATED"/>
    <property type="match status" value="1"/>
</dbReference>
<evidence type="ECO:0000256" key="10">
    <source>
        <dbReference type="ARBA" id="ARBA00023004"/>
    </source>
</evidence>
<keyword evidence="12" id="KW-0472">Membrane</keyword>
<evidence type="ECO:0000256" key="9">
    <source>
        <dbReference type="ARBA" id="ARBA00023002"/>
    </source>
</evidence>
<evidence type="ECO:0000256" key="3">
    <source>
        <dbReference type="ARBA" id="ARBA00004406"/>
    </source>
</evidence>
<comment type="cofactor">
    <cofactor evidence="1">
        <name>heme</name>
        <dbReference type="ChEBI" id="CHEBI:30413"/>
    </cofactor>
</comment>
<comment type="caution">
    <text evidence="14">The sequence shown here is derived from an EMBL/GenBank/DDBJ whole genome shotgun (WGS) entry which is preliminary data.</text>
</comment>